<evidence type="ECO:0000256" key="1">
    <source>
        <dbReference type="SAM" id="SignalP"/>
    </source>
</evidence>
<dbReference type="Proteomes" id="UP000027586">
    <property type="component" value="Unassembled WGS sequence"/>
</dbReference>
<organism evidence="2 3">
    <name type="scientific">Lichtheimia corymbifera JMRC:FSU:9682</name>
    <dbReference type="NCBI Taxonomy" id="1263082"/>
    <lineage>
        <taxon>Eukaryota</taxon>
        <taxon>Fungi</taxon>
        <taxon>Fungi incertae sedis</taxon>
        <taxon>Mucoromycota</taxon>
        <taxon>Mucoromycotina</taxon>
        <taxon>Mucoromycetes</taxon>
        <taxon>Mucorales</taxon>
        <taxon>Lichtheimiaceae</taxon>
        <taxon>Lichtheimia</taxon>
    </lineage>
</organism>
<comment type="caution">
    <text evidence="2">The sequence shown here is derived from an EMBL/GenBank/DDBJ whole genome shotgun (WGS) entry which is preliminary data.</text>
</comment>
<dbReference type="AlphaFoldDB" id="A0A068RSW1"/>
<dbReference type="VEuPathDB" id="FungiDB:LCOR_04487.1"/>
<dbReference type="EMBL" id="CBTN010000016">
    <property type="protein sequence ID" value="CDH53084.1"/>
    <property type="molecule type" value="Genomic_DNA"/>
</dbReference>
<reference evidence="2" key="1">
    <citation type="submission" date="2013-08" db="EMBL/GenBank/DDBJ databases">
        <title>Gene expansion shapes genome architecture in the human pathogen Lichtheimia corymbifera: an evolutionary genomics analysis in the ancient terrestrial Mucorales (Mucoromycotina).</title>
        <authorList>
            <person name="Schwartze V.U."/>
            <person name="Winter S."/>
            <person name="Shelest E."/>
            <person name="Marcet-Houben M."/>
            <person name="Horn F."/>
            <person name="Wehner S."/>
            <person name="Hoffmann K."/>
            <person name="Riege K."/>
            <person name="Sammeth M."/>
            <person name="Nowrousian M."/>
            <person name="Valiante V."/>
            <person name="Linde J."/>
            <person name="Jacobsen I.D."/>
            <person name="Marz M."/>
            <person name="Brakhage A.A."/>
            <person name="Gabaldon T."/>
            <person name="Bocker S."/>
            <person name="Voigt K."/>
        </authorList>
    </citation>
    <scope>NUCLEOTIDE SEQUENCE [LARGE SCALE GENOMIC DNA]</scope>
    <source>
        <strain evidence="2">FSU 9682</strain>
    </source>
</reference>
<proteinExistence type="predicted"/>
<feature type="signal peptide" evidence="1">
    <location>
        <begin position="1"/>
        <end position="19"/>
    </location>
</feature>
<evidence type="ECO:0000313" key="2">
    <source>
        <dbReference type="EMBL" id="CDH53084.1"/>
    </source>
</evidence>
<sequence>MSLLLQISLLFWLMHNQIAAPFRYHHANTRPFFFNMSDLLLVFRTCKAIFPSFSLGTSYDIKPAKHVAVRSRESSEGPPTQHYMLLFSPSYKNQGGVVYIRFVVALQGEAFPLLDSTCWMIVPLTVTRYRSTLDCFTAAAQYGWDGGGAVIGSKYAIENTQGHLPACITYQWIMSTRSDSIDRFLSEPSSLTPASCVSGYCQLPRGASCNERLLSVDHISNEQQAATLFFLVSASFISSSFGLRYQATAGAFDEHPGTNLCYHRIISAASNNVAFWCHHLLVVFVISIPFNNIL</sequence>
<dbReference type="OrthoDB" id="10632455at2759"/>
<keyword evidence="3" id="KW-1185">Reference proteome</keyword>
<protein>
    <submittedName>
        <fullName evidence="2">Uncharacterized protein</fullName>
    </submittedName>
</protein>
<keyword evidence="1" id="KW-0732">Signal</keyword>
<accession>A0A068RSW1</accession>
<gene>
    <name evidence="2" type="ORF">LCOR_04487.1</name>
</gene>
<name>A0A068RSW1_9FUNG</name>
<evidence type="ECO:0000313" key="3">
    <source>
        <dbReference type="Proteomes" id="UP000027586"/>
    </source>
</evidence>
<feature type="chain" id="PRO_5001652667" evidence="1">
    <location>
        <begin position="20"/>
        <end position="294"/>
    </location>
</feature>